<dbReference type="Proteomes" id="UP000752696">
    <property type="component" value="Unassembled WGS sequence"/>
</dbReference>
<dbReference type="AlphaFoldDB" id="A0A6V7HDB8"/>
<evidence type="ECO:0000313" key="2">
    <source>
        <dbReference type="Proteomes" id="UP000752696"/>
    </source>
</evidence>
<protein>
    <submittedName>
        <fullName evidence="1">Uncharacterized protein</fullName>
    </submittedName>
</protein>
<evidence type="ECO:0000313" key="1">
    <source>
        <dbReference type="EMBL" id="CAD1478487.1"/>
    </source>
</evidence>
<sequence length="35" mass="4212">MEGMRCFRKLLLASNSTFNERRSILLREIHMHGTY</sequence>
<reference evidence="1" key="1">
    <citation type="submission" date="2020-07" db="EMBL/GenBank/DDBJ databases">
        <authorList>
            <person name="Nazaruddin N."/>
        </authorList>
    </citation>
    <scope>NUCLEOTIDE SEQUENCE</scope>
</reference>
<gene>
    <name evidence="1" type="ORF">MHI_LOCUS800224</name>
</gene>
<comment type="caution">
    <text evidence="1">The sequence shown here is derived from an EMBL/GenBank/DDBJ whole genome shotgun (WGS) entry which is preliminary data.</text>
</comment>
<proteinExistence type="predicted"/>
<accession>A0A6V7HDB8</accession>
<name>A0A6V7HDB8_9HYME</name>
<dbReference type="EMBL" id="CAJDYZ010010777">
    <property type="protein sequence ID" value="CAD1478487.1"/>
    <property type="molecule type" value="Genomic_DNA"/>
</dbReference>
<organism evidence="1 2">
    <name type="scientific">Heterotrigona itama</name>
    <dbReference type="NCBI Taxonomy" id="395501"/>
    <lineage>
        <taxon>Eukaryota</taxon>
        <taxon>Metazoa</taxon>
        <taxon>Ecdysozoa</taxon>
        <taxon>Arthropoda</taxon>
        <taxon>Hexapoda</taxon>
        <taxon>Insecta</taxon>
        <taxon>Pterygota</taxon>
        <taxon>Neoptera</taxon>
        <taxon>Endopterygota</taxon>
        <taxon>Hymenoptera</taxon>
        <taxon>Apocrita</taxon>
        <taxon>Aculeata</taxon>
        <taxon>Apoidea</taxon>
        <taxon>Anthophila</taxon>
        <taxon>Apidae</taxon>
        <taxon>Heterotrigona</taxon>
    </lineage>
</organism>
<feature type="non-terminal residue" evidence="1">
    <location>
        <position position="35"/>
    </location>
</feature>
<keyword evidence="2" id="KW-1185">Reference proteome</keyword>